<dbReference type="Gramene" id="OMERI06G24390.1">
    <property type="protein sequence ID" value="OMERI06G24390.1"/>
    <property type="gene ID" value="OMERI06G24390"/>
</dbReference>
<keyword evidence="3" id="KW-1185">Reference proteome</keyword>
<protein>
    <submittedName>
        <fullName evidence="2">Uncharacterized protein</fullName>
    </submittedName>
</protein>
<dbReference type="AlphaFoldDB" id="A0A0E0E552"/>
<organism evidence="2">
    <name type="scientific">Oryza meridionalis</name>
    <dbReference type="NCBI Taxonomy" id="40149"/>
    <lineage>
        <taxon>Eukaryota</taxon>
        <taxon>Viridiplantae</taxon>
        <taxon>Streptophyta</taxon>
        <taxon>Embryophyta</taxon>
        <taxon>Tracheophyta</taxon>
        <taxon>Spermatophyta</taxon>
        <taxon>Magnoliopsida</taxon>
        <taxon>Liliopsida</taxon>
        <taxon>Poales</taxon>
        <taxon>Poaceae</taxon>
        <taxon>BOP clade</taxon>
        <taxon>Oryzoideae</taxon>
        <taxon>Oryzeae</taxon>
        <taxon>Oryzinae</taxon>
        <taxon>Oryza</taxon>
    </lineage>
</organism>
<reference evidence="2" key="2">
    <citation type="submission" date="2018-05" db="EMBL/GenBank/DDBJ databases">
        <title>OmerRS3 (Oryza meridionalis Reference Sequence Version 3).</title>
        <authorList>
            <person name="Zhang J."/>
            <person name="Kudrna D."/>
            <person name="Lee S."/>
            <person name="Talag J."/>
            <person name="Welchert J."/>
            <person name="Wing R.A."/>
        </authorList>
    </citation>
    <scope>NUCLEOTIDE SEQUENCE [LARGE SCALE GENOMIC DNA]</scope>
    <source>
        <strain evidence="2">cv. OR44</strain>
    </source>
</reference>
<sequence>MAAASPPLSLPNPRANAAAGTASRSRSRRSGVSTPLVRRFSVPPLPWLGWRGTSRLCFHLV</sequence>
<name>A0A0E0E552_9ORYZ</name>
<evidence type="ECO:0000313" key="2">
    <source>
        <dbReference type="EnsemblPlants" id="OMERI06G24390.1"/>
    </source>
</evidence>
<reference evidence="2" key="1">
    <citation type="submission" date="2015-04" db="UniProtKB">
        <authorList>
            <consortium name="EnsemblPlants"/>
        </authorList>
    </citation>
    <scope>IDENTIFICATION</scope>
</reference>
<feature type="compositionally biased region" description="Low complexity" evidence="1">
    <location>
        <begin position="1"/>
        <end position="34"/>
    </location>
</feature>
<evidence type="ECO:0000313" key="3">
    <source>
        <dbReference type="Proteomes" id="UP000008021"/>
    </source>
</evidence>
<dbReference type="HOGENOM" id="CLU_2926601_0_0_1"/>
<evidence type="ECO:0000256" key="1">
    <source>
        <dbReference type="SAM" id="MobiDB-lite"/>
    </source>
</evidence>
<proteinExistence type="predicted"/>
<dbReference type="Proteomes" id="UP000008021">
    <property type="component" value="Chromosome 6"/>
</dbReference>
<accession>A0A0E0E552</accession>
<feature type="region of interest" description="Disordered" evidence="1">
    <location>
        <begin position="1"/>
        <end position="35"/>
    </location>
</feature>
<dbReference type="EnsemblPlants" id="OMERI06G24390.1">
    <property type="protein sequence ID" value="OMERI06G24390.1"/>
    <property type="gene ID" value="OMERI06G24390"/>
</dbReference>